<keyword evidence="3" id="KW-1185">Reference proteome</keyword>
<dbReference type="EMBL" id="JARK01001368">
    <property type="protein sequence ID" value="EYC17014.1"/>
    <property type="molecule type" value="Genomic_DNA"/>
</dbReference>
<comment type="caution">
    <text evidence="2">The sequence shown here is derived from an EMBL/GenBank/DDBJ whole genome shotgun (WGS) entry which is preliminary data.</text>
</comment>
<evidence type="ECO:0000313" key="2">
    <source>
        <dbReference type="EMBL" id="EYC17014.1"/>
    </source>
</evidence>
<dbReference type="Proteomes" id="UP000024635">
    <property type="component" value="Unassembled WGS sequence"/>
</dbReference>
<evidence type="ECO:0000256" key="1">
    <source>
        <dbReference type="SAM" id="Phobius"/>
    </source>
</evidence>
<proteinExistence type="predicted"/>
<dbReference type="OrthoDB" id="5867416at2759"/>
<protein>
    <submittedName>
        <fullName evidence="2">Uncharacterized protein</fullName>
    </submittedName>
</protein>
<name>A0A016UNP2_9BILA</name>
<evidence type="ECO:0000313" key="3">
    <source>
        <dbReference type="Proteomes" id="UP000024635"/>
    </source>
</evidence>
<keyword evidence="1" id="KW-0472">Membrane</keyword>
<keyword evidence="1" id="KW-1133">Transmembrane helix</keyword>
<gene>
    <name evidence="2" type="primary">Acey_s0032.g2618</name>
    <name evidence="2" type="ORF">Y032_0032g2618</name>
</gene>
<sequence>MTHRVYEYRPTKFRVSFNAALCYGLNHTVLLSFMHHWVDAERIPESLMKQKAFMITKKQKDMEGIIPLARTKFPYSVSATFNGKTVGSGDEDFTMENGHFYVMISKSRTKLLRLDLSATTNSSKGSGNTVRKRLSLTIDMKTPLPRYIALFSTNPQHCPAFISAVDSNFDVWLRDRPIDIEGVTPPRPKNTTILRDVILGCLSILFYYYCLTSFILPAYFNYMMPTNPAQAEQSGVFRTLECRDSDYKFVLDMIPTAHCENDSVENKELRVGIPSLNRFIRSIGTIRIPLVPVDAAFFGKEKR</sequence>
<dbReference type="AlphaFoldDB" id="A0A016UNP2"/>
<reference evidence="3" key="1">
    <citation type="journal article" date="2015" name="Nat. Genet.">
        <title>The genome and transcriptome of the zoonotic hookworm Ancylostoma ceylanicum identify infection-specific gene families.</title>
        <authorList>
            <person name="Schwarz E.M."/>
            <person name="Hu Y."/>
            <person name="Antoshechkin I."/>
            <person name="Miller M.M."/>
            <person name="Sternberg P.W."/>
            <person name="Aroian R.V."/>
        </authorList>
    </citation>
    <scope>NUCLEOTIDE SEQUENCE</scope>
    <source>
        <strain evidence="3">HY135</strain>
    </source>
</reference>
<organism evidence="2 3">
    <name type="scientific">Ancylostoma ceylanicum</name>
    <dbReference type="NCBI Taxonomy" id="53326"/>
    <lineage>
        <taxon>Eukaryota</taxon>
        <taxon>Metazoa</taxon>
        <taxon>Ecdysozoa</taxon>
        <taxon>Nematoda</taxon>
        <taxon>Chromadorea</taxon>
        <taxon>Rhabditida</taxon>
        <taxon>Rhabditina</taxon>
        <taxon>Rhabditomorpha</taxon>
        <taxon>Strongyloidea</taxon>
        <taxon>Ancylostomatidae</taxon>
        <taxon>Ancylostomatinae</taxon>
        <taxon>Ancylostoma</taxon>
    </lineage>
</organism>
<feature type="transmembrane region" description="Helical" evidence="1">
    <location>
        <begin position="197"/>
        <end position="220"/>
    </location>
</feature>
<accession>A0A016UNP2</accession>
<keyword evidence="1" id="KW-0812">Transmembrane</keyword>